<protein>
    <recommendedName>
        <fullName evidence="2">DUF7735 domain-containing protein</fullName>
    </recommendedName>
</protein>
<evidence type="ECO:0000313" key="3">
    <source>
        <dbReference type="EMBL" id="RSL82449.1"/>
    </source>
</evidence>
<proteinExistence type="predicted"/>
<evidence type="ECO:0000259" key="2">
    <source>
        <dbReference type="Pfam" id="PF24870"/>
    </source>
</evidence>
<accession>A0A428RY24</accession>
<evidence type="ECO:0000256" key="1">
    <source>
        <dbReference type="SAM" id="SignalP"/>
    </source>
</evidence>
<feature type="domain" description="DUF7735" evidence="2">
    <location>
        <begin position="23"/>
        <end position="167"/>
    </location>
</feature>
<evidence type="ECO:0000313" key="4">
    <source>
        <dbReference type="Proteomes" id="UP000287144"/>
    </source>
</evidence>
<reference evidence="3 4" key="1">
    <citation type="submission" date="2017-06" db="EMBL/GenBank/DDBJ databases">
        <title>Comparative genomic analysis of Ambrosia Fusariam Clade fungi.</title>
        <authorList>
            <person name="Stajich J.E."/>
            <person name="Carrillo J."/>
            <person name="Kijimoto T."/>
            <person name="Eskalen A."/>
            <person name="O'Donnell K."/>
            <person name="Kasson M."/>
        </authorList>
    </citation>
    <scope>NUCLEOTIDE SEQUENCE [LARGE SCALE GENOMIC DNA]</scope>
    <source>
        <strain evidence="3 4">NRRL62579</strain>
    </source>
</reference>
<feature type="signal peptide" evidence="1">
    <location>
        <begin position="1"/>
        <end position="17"/>
    </location>
</feature>
<keyword evidence="1" id="KW-0732">Signal</keyword>
<feature type="chain" id="PRO_5019020866" description="DUF7735 domain-containing protein" evidence="1">
    <location>
        <begin position="18"/>
        <end position="231"/>
    </location>
</feature>
<sequence length="231" mass="24375">MKPATTVLVVQIMAAAASIFDTILPTTKGTITSDPWQCATQTFESHFDVPKPTGELLDAILDHGDVLLKGCESTMTDAMGMPACTFPPQSDWCAFTKSAPSSLLPAYSSYGSIASSWWAEHSSAAVEDAKYCPNSWFKAMNSLPYGATWLNDTIAFAGCYAAAHATGNTETTRVAIATTGLKAGEEAAKPTATVDNDNGVRRRDDVGVWVVAGTGLAAAAANAICKEHFLR</sequence>
<comment type="caution">
    <text evidence="3">The sequence shown here is derived from an EMBL/GenBank/DDBJ whole genome shotgun (WGS) entry which is preliminary data.</text>
</comment>
<organism evidence="3 4">
    <name type="scientific">Fusarium oligoseptatum</name>
    <dbReference type="NCBI Taxonomy" id="2604345"/>
    <lineage>
        <taxon>Eukaryota</taxon>
        <taxon>Fungi</taxon>
        <taxon>Dikarya</taxon>
        <taxon>Ascomycota</taxon>
        <taxon>Pezizomycotina</taxon>
        <taxon>Sordariomycetes</taxon>
        <taxon>Hypocreomycetidae</taxon>
        <taxon>Hypocreales</taxon>
        <taxon>Nectriaceae</taxon>
        <taxon>Fusarium</taxon>
        <taxon>Fusarium solani species complex</taxon>
    </lineage>
</organism>
<dbReference type="Pfam" id="PF24870">
    <property type="entry name" value="DUF7735"/>
    <property type="match status" value="1"/>
</dbReference>
<dbReference type="InterPro" id="IPR056637">
    <property type="entry name" value="DUF7735"/>
</dbReference>
<name>A0A428RY24_9HYPO</name>
<dbReference type="PANTHER" id="PTHR42029">
    <property type="entry name" value="AN04G07800"/>
    <property type="match status" value="1"/>
</dbReference>
<dbReference type="PANTHER" id="PTHR42029:SF2">
    <property type="entry name" value="WAX SYNTHASE DOMAIN-CONTAINING PROTEIN"/>
    <property type="match status" value="1"/>
</dbReference>
<keyword evidence="4" id="KW-1185">Reference proteome</keyword>
<gene>
    <name evidence="3" type="ORF">CEP52_016965</name>
</gene>
<dbReference type="EMBL" id="NKCK01000416">
    <property type="protein sequence ID" value="RSL82449.1"/>
    <property type="molecule type" value="Genomic_DNA"/>
</dbReference>
<dbReference type="AlphaFoldDB" id="A0A428RY24"/>
<dbReference type="Proteomes" id="UP000287144">
    <property type="component" value="Unassembled WGS sequence"/>
</dbReference>